<dbReference type="InterPro" id="IPR013766">
    <property type="entry name" value="Thioredoxin_domain"/>
</dbReference>
<dbReference type="PANTHER" id="PTHR12151:SF25">
    <property type="entry name" value="LINALOOL DEHYDRATASE_ISOMERASE DOMAIN-CONTAINING PROTEIN"/>
    <property type="match status" value="1"/>
</dbReference>
<dbReference type="SUPFAM" id="SSF52833">
    <property type="entry name" value="Thioredoxin-like"/>
    <property type="match status" value="1"/>
</dbReference>
<sequence length="238" mass="25967">MFTKPALAAIVLASLGAVALALWLGGPRSSLGERRPMSSVFEPSEEFQFDPPQPGTYALHRIKTAPNGNVLDIDGKARTLSEITLGKISLVSFVYLNCGDINGCPLAMATLFDIHDASMLVPELRDKVQLVTLSFDPERDTVEAIEAFAYPVISDGNADKKLEWHVLTTSGQAELQPILNGYGQAVDRSKDQENISHLLRIFLVDGAGQIRNIYGLGLIDPRLLMTDVETLMMEEGLI</sequence>
<evidence type="ECO:0000313" key="6">
    <source>
        <dbReference type="EMBL" id="SFU19248.1"/>
    </source>
</evidence>
<feature type="disulfide bond" description="Redox-active" evidence="4">
    <location>
        <begin position="98"/>
        <end position="104"/>
    </location>
</feature>
<reference evidence="6 7" key="1">
    <citation type="submission" date="2016-10" db="EMBL/GenBank/DDBJ databases">
        <authorList>
            <person name="de Groot N.N."/>
        </authorList>
    </citation>
    <scope>NUCLEOTIDE SEQUENCE [LARGE SCALE GENOMIC DNA]</scope>
    <source>
        <strain evidence="6 7">CGMCC 1.10959</strain>
    </source>
</reference>
<dbReference type="Proteomes" id="UP000182466">
    <property type="component" value="Unassembled WGS sequence"/>
</dbReference>
<dbReference type="Gene3D" id="3.40.30.10">
    <property type="entry name" value="Glutaredoxin"/>
    <property type="match status" value="1"/>
</dbReference>
<feature type="binding site" evidence="3">
    <location>
        <position position="104"/>
    </location>
    <ligand>
        <name>Cu cation</name>
        <dbReference type="ChEBI" id="CHEBI:23378"/>
    </ligand>
</feature>
<evidence type="ECO:0000256" key="3">
    <source>
        <dbReference type="PIRSR" id="PIRSR603782-1"/>
    </source>
</evidence>
<dbReference type="eggNOG" id="COG1999">
    <property type="taxonomic scope" value="Bacteria"/>
</dbReference>
<evidence type="ECO:0000256" key="2">
    <source>
        <dbReference type="ARBA" id="ARBA00023008"/>
    </source>
</evidence>
<dbReference type="PROSITE" id="PS51352">
    <property type="entry name" value="THIOREDOXIN_2"/>
    <property type="match status" value="1"/>
</dbReference>
<dbReference type="STRING" id="999627.SAMN05216236_14526"/>
<accession>A0A1I7E5N4</accession>
<dbReference type="EMBL" id="FPAW01000045">
    <property type="protein sequence ID" value="SFU19248.1"/>
    <property type="molecule type" value="Genomic_DNA"/>
</dbReference>
<evidence type="ECO:0000313" key="7">
    <source>
        <dbReference type="Proteomes" id="UP000182466"/>
    </source>
</evidence>
<feature type="binding site" evidence="3">
    <location>
        <position position="98"/>
    </location>
    <ligand>
        <name>Cu cation</name>
        <dbReference type="ChEBI" id="CHEBI:23378"/>
    </ligand>
</feature>
<dbReference type="InterPro" id="IPR036249">
    <property type="entry name" value="Thioredoxin-like_sf"/>
</dbReference>
<evidence type="ECO:0000259" key="5">
    <source>
        <dbReference type="PROSITE" id="PS51352"/>
    </source>
</evidence>
<feature type="domain" description="Thioredoxin" evidence="5">
    <location>
        <begin position="59"/>
        <end position="238"/>
    </location>
</feature>
<organism evidence="6 7">
    <name type="scientific">Sedimentitalea nanhaiensis</name>
    <dbReference type="NCBI Taxonomy" id="999627"/>
    <lineage>
        <taxon>Bacteria</taxon>
        <taxon>Pseudomonadati</taxon>
        <taxon>Pseudomonadota</taxon>
        <taxon>Alphaproteobacteria</taxon>
        <taxon>Rhodobacterales</taxon>
        <taxon>Paracoccaceae</taxon>
        <taxon>Sedimentitalea</taxon>
    </lineage>
</organism>
<dbReference type="Pfam" id="PF02630">
    <property type="entry name" value="SCO1-SenC"/>
    <property type="match status" value="1"/>
</dbReference>
<evidence type="ECO:0000256" key="4">
    <source>
        <dbReference type="PIRSR" id="PIRSR603782-2"/>
    </source>
</evidence>
<keyword evidence="2 3" id="KW-0186">Copper</keyword>
<dbReference type="InterPro" id="IPR003782">
    <property type="entry name" value="SCO1/SenC"/>
</dbReference>
<dbReference type="OrthoDB" id="5296507at2"/>
<dbReference type="AlphaFoldDB" id="A0A1I7E5N4"/>
<dbReference type="CDD" id="cd02968">
    <property type="entry name" value="SCO"/>
    <property type="match status" value="1"/>
</dbReference>
<dbReference type="RefSeq" id="WP_027263839.1">
    <property type="nucleotide sequence ID" value="NZ_FPAW01000045.1"/>
</dbReference>
<gene>
    <name evidence="6" type="ORF">SAMN05216236_14526</name>
</gene>
<feature type="binding site" evidence="3">
    <location>
        <position position="197"/>
    </location>
    <ligand>
        <name>Cu cation</name>
        <dbReference type="ChEBI" id="CHEBI:23378"/>
    </ligand>
</feature>
<name>A0A1I7E5N4_9RHOB</name>
<comment type="similarity">
    <text evidence="1">Belongs to the SCO1/2 family.</text>
</comment>
<protein>
    <submittedName>
        <fullName evidence="6">Protein SCO1/2</fullName>
    </submittedName>
</protein>
<keyword evidence="7" id="KW-1185">Reference proteome</keyword>
<dbReference type="GO" id="GO:0046872">
    <property type="term" value="F:metal ion binding"/>
    <property type="evidence" value="ECO:0007669"/>
    <property type="project" value="UniProtKB-KW"/>
</dbReference>
<evidence type="ECO:0000256" key="1">
    <source>
        <dbReference type="ARBA" id="ARBA00010996"/>
    </source>
</evidence>
<keyword evidence="4" id="KW-1015">Disulfide bond</keyword>
<dbReference type="PANTHER" id="PTHR12151">
    <property type="entry name" value="ELECTRON TRANSPORT PROTIN SCO1/SENC FAMILY MEMBER"/>
    <property type="match status" value="1"/>
</dbReference>
<proteinExistence type="inferred from homology"/>
<keyword evidence="3" id="KW-0479">Metal-binding</keyword>